<dbReference type="InterPro" id="IPR000014">
    <property type="entry name" value="PAS"/>
</dbReference>
<dbReference type="Proteomes" id="UP000198775">
    <property type="component" value="Unassembled WGS sequence"/>
</dbReference>
<organism evidence="5 6">
    <name type="scientific">Halorientalis persicus</name>
    <dbReference type="NCBI Taxonomy" id="1367881"/>
    <lineage>
        <taxon>Archaea</taxon>
        <taxon>Methanobacteriati</taxon>
        <taxon>Methanobacteriota</taxon>
        <taxon>Stenosarchaea group</taxon>
        <taxon>Halobacteria</taxon>
        <taxon>Halobacteriales</taxon>
        <taxon>Haloarculaceae</taxon>
        <taxon>Halorientalis</taxon>
    </lineage>
</organism>
<feature type="domain" description="PAC" evidence="4">
    <location>
        <begin position="84"/>
        <end position="135"/>
    </location>
</feature>
<dbReference type="Pfam" id="PF04967">
    <property type="entry name" value="HTH_10"/>
    <property type="match status" value="1"/>
</dbReference>
<keyword evidence="2" id="KW-0804">Transcription</keyword>
<dbReference type="PROSITE" id="PS50112">
    <property type="entry name" value="PAS"/>
    <property type="match status" value="1"/>
</dbReference>
<dbReference type="PANTHER" id="PTHR34236">
    <property type="entry name" value="DIMETHYL SULFOXIDE REDUCTASE TRANSCRIPTIONAL ACTIVATOR"/>
    <property type="match status" value="1"/>
</dbReference>
<keyword evidence="1" id="KW-0805">Transcription regulation</keyword>
<dbReference type="NCBIfam" id="TIGR00229">
    <property type="entry name" value="sensory_box"/>
    <property type="match status" value="1"/>
</dbReference>
<sequence>MRSPRHRSSRERRCRRILDCAPDYVVVVTASGTIDYVSPVVERVLGYTPGELLGTDAFEYVHQADTEQVRDDFETKLENPGVETDVTYRVRASDGSYRWVEAQGRNYLDNPSIGGILLAVRDITDRKRKIRDLIDERDIRTALQDALASPTSISEFATTVCEELAAIDAVASAKVTLGPPEDSAETFARSSGSPQCDDSSEVEVLSVPVSYDGITRGTLYARATASVDNCERVRELVEECAELLGHAIGDDERRRALAAERWVQFTVTVDSAASPLSRAVDEVGGPVTMTALVPHGDDEALCYLSPEKPSAFASAASETTGIEQVRRAGDERVQAVVTEPIPCNVVTSHGGTIRQAHIESTSSTVVVRFPDGEAFDPVLDALAQRFDDVGIADFTTAAADTDDDSEPLGRLTDRQREVLEVAFRSGYFEKPRPNDATAVAETLDIARPTYDEILRAAQRNLLSELFDGE</sequence>
<evidence type="ECO:0000259" key="4">
    <source>
        <dbReference type="PROSITE" id="PS50113"/>
    </source>
</evidence>
<dbReference type="SUPFAM" id="SSF55785">
    <property type="entry name" value="PYP-like sensor domain (PAS domain)"/>
    <property type="match status" value="1"/>
</dbReference>
<evidence type="ECO:0000256" key="1">
    <source>
        <dbReference type="ARBA" id="ARBA00023015"/>
    </source>
</evidence>
<gene>
    <name evidence="5" type="ORF">SAMN05216388_1005122</name>
</gene>
<dbReference type="EMBL" id="FOCX01000005">
    <property type="protein sequence ID" value="SEN81800.1"/>
    <property type="molecule type" value="Genomic_DNA"/>
</dbReference>
<dbReference type="PROSITE" id="PS50113">
    <property type="entry name" value="PAC"/>
    <property type="match status" value="1"/>
</dbReference>
<dbReference type="Gene3D" id="3.30.450.20">
    <property type="entry name" value="PAS domain"/>
    <property type="match status" value="1"/>
</dbReference>
<evidence type="ECO:0000313" key="6">
    <source>
        <dbReference type="Proteomes" id="UP000198775"/>
    </source>
</evidence>
<evidence type="ECO:0000256" key="2">
    <source>
        <dbReference type="ARBA" id="ARBA00023163"/>
    </source>
</evidence>
<dbReference type="AlphaFoldDB" id="A0A1H8JM33"/>
<dbReference type="SMART" id="SM00091">
    <property type="entry name" value="PAS"/>
    <property type="match status" value="1"/>
</dbReference>
<dbReference type="Pfam" id="PF15915">
    <property type="entry name" value="BAT"/>
    <property type="match status" value="1"/>
</dbReference>
<accession>A0A1H8JM33</accession>
<feature type="domain" description="PAS" evidence="3">
    <location>
        <begin position="10"/>
        <end position="80"/>
    </location>
</feature>
<dbReference type="PANTHER" id="PTHR34236:SF1">
    <property type="entry name" value="DIMETHYL SULFOXIDE REDUCTASE TRANSCRIPTIONAL ACTIVATOR"/>
    <property type="match status" value="1"/>
</dbReference>
<proteinExistence type="predicted"/>
<dbReference type="InterPro" id="IPR000700">
    <property type="entry name" value="PAS-assoc_C"/>
</dbReference>
<evidence type="ECO:0000313" key="5">
    <source>
        <dbReference type="EMBL" id="SEN81800.1"/>
    </source>
</evidence>
<dbReference type="InterPro" id="IPR001610">
    <property type="entry name" value="PAC"/>
</dbReference>
<dbReference type="InterPro" id="IPR007050">
    <property type="entry name" value="HTH_bacterioopsin"/>
</dbReference>
<dbReference type="InterPro" id="IPR013655">
    <property type="entry name" value="PAS_fold_3"/>
</dbReference>
<keyword evidence="6" id="KW-1185">Reference proteome</keyword>
<dbReference type="Pfam" id="PF08447">
    <property type="entry name" value="PAS_3"/>
    <property type="match status" value="1"/>
</dbReference>
<dbReference type="OrthoDB" id="205707at2157"/>
<dbReference type="CDD" id="cd00130">
    <property type="entry name" value="PAS"/>
    <property type="match status" value="1"/>
</dbReference>
<protein>
    <submittedName>
        <fullName evidence="5">PAS domain S-box-containing protein</fullName>
    </submittedName>
</protein>
<reference evidence="6" key="1">
    <citation type="submission" date="2016-10" db="EMBL/GenBank/DDBJ databases">
        <authorList>
            <person name="Varghese N."/>
            <person name="Submissions S."/>
        </authorList>
    </citation>
    <scope>NUCLEOTIDE SEQUENCE [LARGE SCALE GENOMIC DNA]</scope>
    <source>
        <strain evidence="6">IBRC-M 10043</strain>
    </source>
</reference>
<name>A0A1H8JM33_9EURY</name>
<dbReference type="InterPro" id="IPR031803">
    <property type="entry name" value="BAT_GAF/HTH-assoc"/>
</dbReference>
<dbReference type="InterPro" id="IPR035965">
    <property type="entry name" value="PAS-like_dom_sf"/>
</dbReference>
<dbReference type="RefSeq" id="WP_092658876.1">
    <property type="nucleotide sequence ID" value="NZ_FOCX01000005.1"/>
</dbReference>
<dbReference type="SMART" id="SM00086">
    <property type="entry name" value="PAC"/>
    <property type="match status" value="1"/>
</dbReference>
<evidence type="ECO:0000259" key="3">
    <source>
        <dbReference type="PROSITE" id="PS50112"/>
    </source>
</evidence>